<dbReference type="SUPFAM" id="SSF48403">
    <property type="entry name" value="Ankyrin repeat"/>
    <property type="match status" value="1"/>
</dbReference>
<feature type="non-terminal residue" evidence="5">
    <location>
        <position position="294"/>
    </location>
</feature>
<organism evidence="5 6">
    <name type="scientific">Pristionchus mayeri</name>
    <dbReference type="NCBI Taxonomy" id="1317129"/>
    <lineage>
        <taxon>Eukaryota</taxon>
        <taxon>Metazoa</taxon>
        <taxon>Ecdysozoa</taxon>
        <taxon>Nematoda</taxon>
        <taxon>Chromadorea</taxon>
        <taxon>Rhabditida</taxon>
        <taxon>Rhabditina</taxon>
        <taxon>Diplogasteromorpha</taxon>
        <taxon>Diplogasteroidea</taxon>
        <taxon>Neodiplogasteridae</taxon>
        <taxon>Pristionchus</taxon>
    </lineage>
</organism>
<name>A0AAN5D9Z6_9BILA</name>
<dbReference type="Proteomes" id="UP001328107">
    <property type="component" value="Unassembled WGS sequence"/>
</dbReference>
<dbReference type="GO" id="GO:0005737">
    <property type="term" value="C:cytoplasm"/>
    <property type="evidence" value="ECO:0007669"/>
    <property type="project" value="TreeGrafter"/>
</dbReference>
<dbReference type="AlphaFoldDB" id="A0AAN5D9Z6"/>
<keyword evidence="2 3" id="KW-0040">ANK repeat</keyword>
<evidence type="ECO:0000313" key="6">
    <source>
        <dbReference type="Proteomes" id="UP001328107"/>
    </source>
</evidence>
<dbReference type="PROSITE" id="PS50088">
    <property type="entry name" value="ANK_REPEAT"/>
    <property type="match status" value="2"/>
</dbReference>
<evidence type="ECO:0000256" key="4">
    <source>
        <dbReference type="SAM" id="MobiDB-lite"/>
    </source>
</evidence>
<evidence type="ECO:0008006" key="7">
    <source>
        <dbReference type="Google" id="ProtNLM"/>
    </source>
</evidence>
<keyword evidence="1" id="KW-0677">Repeat</keyword>
<dbReference type="PANTHER" id="PTHR24198:SF165">
    <property type="entry name" value="ANKYRIN REPEAT-CONTAINING PROTEIN-RELATED"/>
    <property type="match status" value="1"/>
</dbReference>
<feature type="repeat" description="ANK" evidence="3">
    <location>
        <begin position="165"/>
        <end position="197"/>
    </location>
</feature>
<dbReference type="Gene3D" id="1.25.40.20">
    <property type="entry name" value="Ankyrin repeat-containing domain"/>
    <property type="match status" value="1"/>
</dbReference>
<gene>
    <name evidence="5" type="ORF">PMAYCL1PPCAC_28359</name>
</gene>
<sequence>MVNSLDEHGRTPLHCLAAAAAGAKCPTQVEADAHALIENGVNVNKQDKDGNTALHLSIFHLRMSLSKILLQHKDIDVTIANQKEKTPLHVAAEIDDFLVLEHLLKVSNASKAFNMTDVHNFTPLVVSIRNSSQVNFAHRLLAAGADPNYQGDNVYDHFDHDNIHLDRTALHYAAQLGLNEHVKMLVEFGANVNAHDMRRRSPLHYAVENTKMPTICLLVSLGGDFGIHDEDDQTALTLARRNGFAEAVEFFESEANRHRENRYKKKRRGGGKDEIAKKRRRSSTDTGYKSGSPI</sequence>
<dbReference type="PANTHER" id="PTHR24198">
    <property type="entry name" value="ANKYRIN REPEAT AND PROTEIN KINASE DOMAIN-CONTAINING PROTEIN"/>
    <property type="match status" value="1"/>
</dbReference>
<dbReference type="Pfam" id="PF12796">
    <property type="entry name" value="Ank_2"/>
    <property type="match status" value="2"/>
</dbReference>
<accession>A0AAN5D9Z6</accession>
<keyword evidence="6" id="KW-1185">Reference proteome</keyword>
<dbReference type="PROSITE" id="PS50297">
    <property type="entry name" value="ANK_REP_REGION"/>
    <property type="match status" value="1"/>
</dbReference>
<feature type="compositionally biased region" description="Basic residues" evidence="4">
    <location>
        <begin position="259"/>
        <end position="269"/>
    </location>
</feature>
<reference evidence="6" key="1">
    <citation type="submission" date="2022-10" db="EMBL/GenBank/DDBJ databases">
        <title>Genome assembly of Pristionchus species.</title>
        <authorList>
            <person name="Yoshida K."/>
            <person name="Sommer R.J."/>
        </authorList>
    </citation>
    <scope>NUCLEOTIDE SEQUENCE [LARGE SCALE GENOMIC DNA]</scope>
    <source>
        <strain evidence="6">RS5460</strain>
    </source>
</reference>
<dbReference type="InterPro" id="IPR036770">
    <property type="entry name" value="Ankyrin_rpt-contain_sf"/>
</dbReference>
<dbReference type="SMART" id="SM00248">
    <property type="entry name" value="ANK"/>
    <property type="match status" value="6"/>
</dbReference>
<evidence type="ECO:0000313" key="5">
    <source>
        <dbReference type="EMBL" id="GMR58164.1"/>
    </source>
</evidence>
<protein>
    <recommendedName>
        <fullName evidence="7">Ankyrin repeat-containing protein</fullName>
    </recommendedName>
</protein>
<evidence type="ECO:0000256" key="2">
    <source>
        <dbReference type="ARBA" id="ARBA00023043"/>
    </source>
</evidence>
<evidence type="ECO:0000256" key="1">
    <source>
        <dbReference type="ARBA" id="ARBA00022737"/>
    </source>
</evidence>
<dbReference type="InterPro" id="IPR002110">
    <property type="entry name" value="Ankyrin_rpt"/>
</dbReference>
<feature type="region of interest" description="Disordered" evidence="4">
    <location>
        <begin position="255"/>
        <end position="294"/>
    </location>
</feature>
<dbReference type="EMBL" id="BTRK01000006">
    <property type="protein sequence ID" value="GMR58164.1"/>
    <property type="molecule type" value="Genomic_DNA"/>
</dbReference>
<proteinExistence type="predicted"/>
<evidence type="ECO:0000256" key="3">
    <source>
        <dbReference type="PROSITE-ProRule" id="PRU00023"/>
    </source>
</evidence>
<feature type="repeat" description="ANK" evidence="3">
    <location>
        <begin position="198"/>
        <end position="230"/>
    </location>
</feature>
<feature type="compositionally biased region" description="Polar residues" evidence="4">
    <location>
        <begin position="284"/>
        <end position="294"/>
    </location>
</feature>
<comment type="caution">
    <text evidence="5">The sequence shown here is derived from an EMBL/GenBank/DDBJ whole genome shotgun (WGS) entry which is preliminary data.</text>
</comment>